<dbReference type="RefSeq" id="WP_263735813.1">
    <property type="nucleotide sequence ID" value="NZ_JAOWKY010000005.1"/>
</dbReference>
<reference evidence="4 5" key="1">
    <citation type="submission" date="2022-10" db="EMBL/GenBank/DDBJ databases">
        <title>Defluviimonas sp. nov., isolated from ocean surface water.</title>
        <authorList>
            <person name="He W."/>
            <person name="Wang L."/>
            <person name="Zhang D.-F."/>
        </authorList>
    </citation>
    <scope>NUCLEOTIDE SEQUENCE [LARGE SCALE GENOMIC DNA]</scope>
    <source>
        <strain evidence="4 5">WL0002</strain>
    </source>
</reference>
<evidence type="ECO:0000313" key="4">
    <source>
        <dbReference type="EMBL" id="MCV2870134.1"/>
    </source>
</evidence>
<dbReference type="Gene3D" id="3.40.50.720">
    <property type="entry name" value="NAD(P)-binding Rossmann-like Domain"/>
    <property type="match status" value="1"/>
</dbReference>
<dbReference type="SUPFAM" id="SSF51735">
    <property type="entry name" value="NAD(P)-binding Rossmann-fold domains"/>
    <property type="match status" value="1"/>
</dbReference>
<dbReference type="Proteomes" id="UP001652542">
    <property type="component" value="Unassembled WGS sequence"/>
</dbReference>
<dbReference type="PANTHER" id="PTHR43669">
    <property type="entry name" value="5-KETO-D-GLUCONATE 5-REDUCTASE"/>
    <property type="match status" value="1"/>
</dbReference>
<dbReference type="CDD" id="cd05233">
    <property type="entry name" value="SDR_c"/>
    <property type="match status" value="1"/>
</dbReference>
<keyword evidence="5" id="KW-1185">Reference proteome</keyword>
<dbReference type="PRINTS" id="PR00081">
    <property type="entry name" value="GDHRDH"/>
</dbReference>
<dbReference type="Pfam" id="PF00106">
    <property type="entry name" value="adh_short"/>
    <property type="match status" value="1"/>
</dbReference>
<evidence type="ECO:0000256" key="3">
    <source>
        <dbReference type="RuleBase" id="RU000363"/>
    </source>
</evidence>
<comment type="similarity">
    <text evidence="1 3">Belongs to the short-chain dehydrogenases/reductases (SDR) family.</text>
</comment>
<dbReference type="InterPro" id="IPR036291">
    <property type="entry name" value="NAD(P)-bd_dom_sf"/>
</dbReference>
<name>A0ABT2ZG75_9RHOB</name>
<evidence type="ECO:0000256" key="1">
    <source>
        <dbReference type="ARBA" id="ARBA00006484"/>
    </source>
</evidence>
<dbReference type="EMBL" id="JAOWKY010000005">
    <property type="protein sequence ID" value="MCV2870134.1"/>
    <property type="molecule type" value="Genomic_DNA"/>
</dbReference>
<proteinExistence type="inferred from homology"/>
<keyword evidence="2" id="KW-0560">Oxidoreductase</keyword>
<evidence type="ECO:0000313" key="5">
    <source>
        <dbReference type="Proteomes" id="UP001652542"/>
    </source>
</evidence>
<gene>
    <name evidence="4" type="ORF">OEW28_16005</name>
</gene>
<protein>
    <submittedName>
        <fullName evidence="4">SDR family oxidoreductase</fullName>
    </submittedName>
</protein>
<comment type="caution">
    <text evidence="4">The sequence shown here is derived from an EMBL/GenBank/DDBJ whole genome shotgun (WGS) entry which is preliminary data.</text>
</comment>
<accession>A0ABT2ZG75</accession>
<dbReference type="PANTHER" id="PTHR43669:SF12">
    <property type="entry name" value="BLR5618 PROTEIN"/>
    <property type="match status" value="1"/>
</dbReference>
<evidence type="ECO:0000256" key="2">
    <source>
        <dbReference type="ARBA" id="ARBA00023002"/>
    </source>
</evidence>
<dbReference type="InterPro" id="IPR020904">
    <property type="entry name" value="Sc_DH/Rdtase_CS"/>
</dbReference>
<dbReference type="InterPro" id="IPR002347">
    <property type="entry name" value="SDR_fam"/>
</dbReference>
<dbReference type="PROSITE" id="PS00061">
    <property type="entry name" value="ADH_SHORT"/>
    <property type="match status" value="1"/>
</dbReference>
<sequence length="245" mass="25678">MADTIVVTGASAGIGRGVAERFLAEGWNVAMIARRSALLEEVAGGAHNALPLSCDVADAQAVDRAFAETAAQFGRIDVLFNNAGIFRPASLIDEMPLEDWNDTLAVNLTGMFLCARAAFRHMRTQSPQGGRIINNGSISAHAPRPGSVGYTTTKHAITGLTKSLALDGRPFGIACGQIDIGNARTELAAKIEQGVTQADGSVRPEPMMAVEDVVEAVLTMARMPASANVLSLTVMATNMPFVGRG</sequence>
<dbReference type="PRINTS" id="PR00080">
    <property type="entry name" value="SDRFAMILY"/>
</dbReference>
<organism evidence="4 5">
    <name type="scientific">Albidovulum marisflavi</name>
    <dbReference type="NCBI Taxonomy" id="2984159"/>
    <lineage>
        <taxon>Bacteria</taxon>
        <taxon>Pseudomonadati</taxon>
        <taxon>Pseudomonadota</taxon>
        <taxon>Alphaproteobacteria</taxon>
        <taxon>Rhodobacterales</taxon>
        <taxon>Paracoccaceae</taxon>
        <taxon>Albidovulum</taxon>
    </lineage>
</organism>